<dbReference type="Pfam" id="PF14497">
    <property type="entry name" value="GST_C_3"/>
    <property type="match status" value="1"/>
</dbReference>
<accession>A0A2K0T5C0</accession>
<dbReference type="OrthoDB" id="422574at2759"/>
<evidence type="ECO:0000313" key="5">
    <source>
        <dbReference type="Proteomes" id="UP000236546"/>
    </source>
</evidence>
<dbReference type="SUPFAM" id="SSF52833">
    <property type="entry name" value="Thioredoxin-like"/>
    <property type="match status" value="1"/>
</dbReference>
<reference evidence="4 5" key="1">
    <citation type="submission" date="2017-02" db="EMBL/GenBank/DDBJ databases">
        <title>Genomes of Trichoderma spp. with biocontrol activity.</title>
        <authorList>
            <person name="Gardiner D."/>
            <person name="Kazan K."/>
            <person name="Vos C."/>
            <person name="Harvey P."/>
        </authorList>
    </citation>
    <scope>NUCLEOTIDE SEQUENCE [LARGE SCALE GENOMIC DNA]</scope>
    <source>
        <strain evidence="4 5">A5MH</strain>
    </source>
</reference>
<organism evidence="4 5">
    <name type="scientific">Trichoderma gamsii</name>
    <dbReference type="NCBI Taxonomy" id="398673"/>
    <lineage>
        <taxon>Eukaryota</taxon>
        <taxon>Fungi</taxon>
        <taxon>Dikarya</taxon>
        <taxon>Ascomycota</taxon>
        <taxon>Pezizomycotina</taxon>
        <taxon>Sordariomycetes</taxon>
        <taxon>Hypocreomycetidae</taxon>
        <taxon>Hypocreales</taxon>
        <taxon>Hypocreaceae</taxon>
        <taxon>Trichoderma</taxon>
    </lineage>
</organism>
<evidence type="ECO:0000259" key="3">
    <source>
        <dbReference type="PROSITE" id="PS50405"/>
    </source>
</evidence>
<protein>
    <recommendedName>
        <fullName evidence="6">URE2</fullName>
    </recommendedName>
</protein>
<dbReference type="AlphaFoldDB" id="A0A2K0T5C0"/>
<dbReference type="InterPro" id="IPR040079">
    <property type="entry name" value="Glutathione_S-Trfase"/>
</dbReference>
<proteinExistence type="inferred from homology"/>
<evidence type="ECO:0000313" key="4">
    <source>
        <dbReference type="EMBL" id="PNP40706.1"/>
    </source>
</evidence>
<name>A0A2K0T5C0_9HYPO</name>
<comment type="similarity">
    <text evidence="1">Belongs to the GST superfamily.</text>
</comment>
<dbReference type="InterPro" id="IPR004046">
    <property type="entry name" value="GST_C"/>
</dbReference>
<feature type="domain" description="GST C-terminal" evidence="3">
    <location>
        <begin position="95"/>
        <end position="226"/>
    </location>
</feature>
<evidence type="ECO:0000259" key="2">
    <source>
        <dbReference type="PROSITE" id="PS50404"/>
    </source>
</evidence>
<dbReference type="SUPFAM" id="SSF47616">
    <property type="entry name" value="GST C-terminal domain-like"/>
    <property type="match status" value="1"/>
</dbReference>
<dbReference type="PANTHER" id="PTHR44051">
    <property type="entry name" value="GLUTATHIONE S-TRANSFERASE-RELATED"/>
    <property type="match status" value="1"/>
</dbReference>
<evidence type="ECO:0008006" key="6">
    <source>
        <dbReference type="Google" id="ProtNLM"/>
    </source>
</evidence>
<dbReference type="Proteomes" id="UP000236546">
    <property type="component" value="Unassembled WGS sequence"/>
</dbReference>
<comment type="caution">
    <text evidence="4">The sequence shown here is derived from an EMBL/GenBank/DDBJ whole genome shotgun (WGS) entry which is preliminary data.</text>
</comment>
<dbReference type="PROSITE" id="PS50404">
    <property type="entry name" value="GST_NTER"/>
    <property type="match status" value="1"/>
</dbReference>
<dbReference type="SFLD" id="SFLDS00019">
    <property type="entry name" value="Glutathione_Transferase_(cytos"/>
    <property type="match status" value="1"/>
</dbReference>
<dbReference type="InterPro" id="IPR036249">
    <property type="entry name" value="Thioredoxin-like_sf"/>
</dbReference>
<dbReference type="PROSITE" id="PS50405">
    <property type="entry name" value="GST_CTER"/>
    <property type="match status" value="1"/>
</dbReference>
<gene>
    <name evidence="4" type="ORF">TGAMA5MH_07413</name>
</gene>
<dbReference type="EMBL" id="MTYH01000061">
    <property type="protein sequence ID" value="PNP40706.1"/>
    <property type="molecule type" value="Genomic_DNA"/>
</dbReference>
<dbReference type="Pfam" id="PF02798">
    <property type="entry name" value="GST_N"/>
    <property type="match status" value="1"/>
</dbReference>
<dbReference type="PANTHER" id="PTHR44051:SF3">
    <property type="entry name" value="TRANSCRIPTIONAL REGULATOR URE2"/>
    <property type="match status" value="1"/>
</dbReference>
<dbReference type="SFLD" id="SFLDG00358">
    <property type="entry name" value="Main_(cytGST)"/>
    <property type="match status" value="1"/>
</dbReference>
<dbReference type="Gene3D" id="1.20.1050.130">
    <property type="match status" value="1"/>
</dbReference>
<feature type="domain" description="GST N-terminal" evidence="2">
    <location>
        <begin position="4"/>
        <end position="89"/>
    </location>
</feature>
<evidence type="ECO:0000256" key="1">
    <source>
        <dbReference type="ARBA" id="ARBA00007409"/>
    </source>
</evidence>
<dbReference type="InterPro" id="IPR010987">
    <property type="entry name" value="Glutathione-S-Trfase_C-like"/>
</dbReference>
<dbReference type="InterPro" id="IPR036282">
    <property type="entry name" value="Glutathione-S-Trfase_C_sf"/>
</dbReference>
<dbReference type="InterPro" id="IPR004045">
    <property type="entry name" value="Glutathione_S-Trfase_N"/>
</dbReference>
<sequence>MATKAITFYSHRDGPNPWKNVILFEELGIAYDATYLVFGDGSGGVEHEAFLKINPAGRVPWIKDPNTGIELTESNLISEYIVEKYDTKGTFSVEGEQNKLLVKQWLGFQAASQGPFFAQAMIAQHVLKNEGSTKHFQALVKRTITTVDRALQGKEYLVGGKITLADIAFIPWDRALDTILAGDSEAATAEQREKLWPNWSAWHNRVLQRPSVQKAVQIQNTEQGKK</sequence>